<evidence type="ECO:0000256" key="2">
    <source>
        <dbReference type="ARBA" id="ARBA00022679"/>
    </source>
</evidence>
<evidence type="ECO:0000256" key="3">
    <source>
        <dbReference type="ARBA" id="ARBA00022777"/>
    </source>
</evidence>
<keyword evidence="2" id="KW-0808">Transferase</keyword>
<dbReference type="GO" id="GO:0005829">
    <property type="term" value="C:cytosol"/>
    <property type="evidence" value="ECO:0007669"/>
    <property type="project" value="TreeGrafter"/>
</dbReference>
<dbReference type="InterPro" id="IPR043129">
    <property type="entry name" value="ATPase_NBD"/>
</dbReference>
<keyword evidence="3" id="KW-0418">Kinase</keyword>
<dbReference type="GO" id="GO:0004370">
    <property type="term" value="F:glycerol kinase activity"/>
    <property type="evidence" value="ECO:0007669"/>
    <property type="project" value="TreeGrafter"/>
</dbReference>
<gene>
    <name evidence="5" type="ORF">CO057_01470</name>
</gene>
<accession>A0A2M8EPR6</accession>
<dbReference type="GO" id="GO:0019563">
    <property type="term" value="P:glycerol catabolic process"/>
    <property type="evidence" value="ECO:0007669"/>
    <property type="project" value="TreeGrafter"/>
</dbReference>
<comment type="similarity">
    <text evidence="1">Belongs to the FGGY kinase family.</text>
</comment>
<dbReference type="EMBL" id="PFSI01000022">
    <property type="protein sequence ID" value="PJC24714.1"/>
    <property type="molecule type" value="Genomic_DNA"/>
</dbReference>
<evidence type="ECO:0000313" key="5">
    <source>
        <dbReference type="EMBL" id="PJC24714.1"/>
    </source>
</evidence>
<comment type="caution">
    <text evidence="5">The sequence shown here is derived from an EMBL/GenBank/DDBJ whole genome shotgun (WGS) entry which is preliminary data.</text>
</comment>
<protein>
    <recommendedName>
        <fullName evidence="4">Carbohydrate kinase FGGY N-terminal domain-containing protein</fullName>
    </recommendedName>
</protein>
<dbReference type="AlphaFoldDB" id="A0A2M8EPR6"/>
<evidence type="ECO:0000256" key="1">
    <source>
        <dbReference type="ARBA" id="ARBA00009156"/>
    </source>
</evidence>
<evidence type="ECO:0000259" key="4">
    <source>
        <dbReference type="Pfam" id="PF00370"/>
    </source>
</evidence>
<name>A0A2M8EPR6_9BACT</name>
<dbReference type="InterPro" id="IPR018484">
    <property type="entry name" value="FGGY_N"/>
</dbReference>
<proteinExistence type="inferred from homology"/>
<feature type="domain" description="Carbohydrate kinase FGGY N-terminal" evidence="4">
    <location>
        <begin position="3"/>
        <end position="248"/>
    </location>
</feature>
<evidence type="ECO:0000313" key="6">
    <source>
        <dbReference type="Proteomes" id="UP000230251"/>
    </source>
</evidence>
<dbReference type="Gene3D" id="3.30.420.40">
    <property type="match status" value="1"/>
</dbReference>
<dbReference type="SUPFAM" id="SSF53067">
    <property type="entry name" value="Actin-like ATPase domain"/>
    <property type="match status" value="2"/>
</dbReference>
<sequence length="394" mass="43990">MKYVLALDVGTTTMKALIFDEKMNLVAKASRDLFKDFPRDGWVEQDPLELVSRSKEVIKEVFVNSGINPVLCVMGITNQRETTIIWNKKTGKPVYPAIVWEDNRTEEFCSGQKQGTADRVLEKTGLPLIPYFSVSKICWILNSINFPRLWRDKGGQVDLLFGTVDTWLMWNLCTDNPHVTDKTNASRTLLYNIYDQKWDNDLLAEFDIPKSIIPEVLDSISDFGSLDKSVVGYEIPVVAVCGDQQASMTSALSICHEKDACTKITFGTGTFIMQIANAKTEATYPFFKTITPSLRHEVLYALETKINRGAKQVDQILDKPEELDSFLKELASDVIVLLNQFPQIPTEIVIDGGVSRDGIIAKHIEDISGVKTKSLPIFDGTALGIAILAGSRLE</sequence>
<dbReference type="Proteomes" id="UP000230251">
    <property type="component" value="Unassembled WGS sequence"/>
</dbReference>
<reference evidence="6" key="1">
    <citation type="submission" date="2017-09" db="EMBL/GenBank/DDBJ databases">
        <title>Depth-based differentiation of microbial function through sediment-hosted aquifers and enrichment of novel symbionts in the deep terrestrial subsurface.</title>
        <authorList>
            <person name="Probst A.J."/>
            <person name="Ladd B."/>
            <person name="Jarett J.K."/>
            <person name="Geller-Mcgrath D.E."/>
            <person name="Sieber C.M.K."/>
            <person name="Emerson J.B."/>
            <person name="Anantharaman K."/>
            <person name="Thomas B.C."/>
            <person name="Malmstrom R."/>
            <person name="Stieglmeier M."/>
            <person name="Klingl A."/>
            <person name="Woyke T."/>
            <person name="Ryan C.M."/>
            <person name="Banfield J.F."/>
        </authorList>
    </citation>
    <scope>NUCLEOTIDE SEQUENCE [LARGE SCALE GENOMIC DNA]</scope>
</reference>
<dbReference type="PANTHER" id="PTHR10196">
    <property type="entry name" value="SUGAR KINASE"/>
    <property type="match status" value="1"/>
</dbReference>
<organism evidence="5 6">
    <name type="scientific">Candidatus Uhrbacteria bacterium CG_4_9_14_0_2_um_filter_41_50</name>
    <dbReference type="NCBI Taxonomy" id="1975031"/>
    <lineage>
        <taxon>Bacteria</taxon>
        <taxon>Candidatus Uhriibacteriota</taxon>
    </lineage>
</organism>
<dbReference type="Pfam" id="PF00370">
    <property type="entry name" value="FGGY_N"/>
    <property type="match status" value="1"/>
</dbReference>
<dbReference type="PANTHER" id="PTHR10196:SF69">
    <property type="entry name" value="GLYCEROL KINASE"/>
    <property type="match status" value="1"/>
</dbReference>